<evidence type="ECO:0000313" key="10">
    <source>
        <dbReference type="Proteomes" id="UP000192801"/>
    </source>
</evidence>
<keyword evidence="4 8" id="KW-0378">Hydrolase</keyword>
<dbReference type="AlphaFoldDB" id="A0A1X0DEQ5"/>
<dbReference type="GO" id="GO:0016829">
    <property type="term" value="F:lyase activity"/>
    <property type="evidence" value="ECO:0007669"/>
    <property type="project" value="UniProtKB-KW"/>
</dbReference>
<dbReference type="GO" id="GO:0008233">
    <property type="term" value="F:peptidase activity"/>
    <property type="evidence" value="ECO:0007669"/>
    <property type="project" value="UniProtKB-KW"/>
</dbReference>
<dbReference type="Proteomes" id="UP000192801">
    <property type="component" value="Unassembled WGS sequence"/>
</dbReference>
<gene>
    <name evidence="9" type="ORF">BST26_10100</name>
</gene>
<proteinExistence type="inferred from homology"/>
<protein>
    <recommendedName>
        <fullName evidence="8">Abasic site processing protein</fullName>
        <ecNumber evidence="8">3.4.-.-</ecNumber>
    </recommendedName>
</protein>
<dbReference type="Gene3D" id="3.90.1680.10">
    <property type="entry name" value="SOS response associated peptidase-like"/>
    <property type="match status" value="1"/>
</dbReference>
<reference evidence="9 10" key="1">
    <citation type="submission" date="2016-12" db="EMBL/GenBank/DDBJ databases">
        <title>The new phylogeny of genus Mycobacterium.</title>
        <authorList>
            <person name="Tortoli E."/>
            <person name="Trovato A."/>
            <person name="Cirillo D.M."/>
        </authorList>
    </citation>
    <scope>NUCLEOTIDE SEQUENCE [LARGE SCALE GENOMIC DNA]</scope>
    <source>
        <strain evidence="9 10">DSM 45130</strain>
    </source>
</reference>
<evidence type="ECO:0000256" key="4">
    <source>
        <dbReference type="ARBA" id="ARBA00022801"/>
    </source>
</evidence>
<evidence type="ECO:0000313" key="9">
    <source>
        <dbReference type="EMBL" id="ORA70682.1"/>
    </source>
</evidence>
<evidence type="ECO:0000256" key="2">
    <source>
        <dbReference type="ARBA" id="ARBA00022670"/>
    </source>
</evidence>
<accession>A0A1X0DEQ5</accession>
<evidence type="ECO:0000256" key="1">
    <source>
        <dbReference type="ARBA" id="ARBA00008136"/>
    </source>
</evidence>
<dbReference type="EMBL" id="MVHS01000019">
    <property type="protein sequence ID" value="ORA70682.1"/>
    <property type="molecule type" value="Genomic_DNA"/>
</dbReference>
<evidence type="ECO:0000256" key="6">
    <source>
        <dbReference type="ARBA" id="ARBA00023125"/>
    </source>
</evidence>
<keyword evidence="6" id="KW-0238">DNA-binding</keyword>
<dbReference type="PANTHER" id="PTHR13604:SF0">
    <property type="entry name" value="ABASIC SITE PROCESSING PROTEIN HMCES"/>
    <property type="match status" value="1"/>
</dbReference>
<evidence type="ECO:0000256" key="5">
    <source>
        <dbReference type="ARBA" id="ARBA00023124"/>
    </source>
</evidence>
<evidence type="ECO:0000256" key="3">
    <source>
        <dbReference type="ARBA" id="ARBA00022763"/>
    </source>
</evidence>
<dbReference type="PANTHER" id="PTHR13604">
    <property type="entry name" value="DC12-RELATED"/>
    <property type="match status" value="1"/>
</dbReference>
<evidence type="ECO:0000256" key="8">
    <source>
        <dbReference type="RuleBase" id="RU364100"/>
    </source>
</evidence>
<comment type="caution">
    <text evidence="9">The sequence shown here is derived from an EMBL/GenBank/DDBJ whole genome shotgun (WGS) entry which is preliminary data.</text>
</comment>
<dbReference type="RefSeq" id="WP_083030700.1">
    <property type="nucleotide sequence ID" value="NZ_AP022618.1"/>
</dbReference>
<dbReference type="STRING" id="444597.BST26_10100"/>
<evidence type="ECO:0000256" key="7">
    <source>
        <dbReference type="ARBA" id="ARBA00023239"/>
    </source>
</evidence>
<dbReference type="InterPro" id="IPR003738">
    <property type="entry name" value="SRAP"/>
</dbReference>
<dbReference type="GO" id="GO:0106300">
    <property type="term" value="P:protein-DNA covalent cross-linking repair"/>
    <property type="evidence" value="ECO:0007669"/>
    <property type="project" value="InterPro"/>
</dbReference>
<organism evidence="9 10">
    <name type="scientific">Mycolicibacterium insubricum</name>
    <dbReference type="NCBI Taxonomy" id="444597"/>
    <lineage>
        <taxon>Bacteria</taxon>
        <taxon>Bacillati</taxon>
        <taxon>Actinomycetota</taxon>
        <taxon>Actinomycetes</taxon>
        <taxon>Mycobacteriales</taxon>
        <taxon>Mycobacteriaceae</taxon>
        <taxon>Mycolicibacterium</taxon>
    </lineage>
</organism>
<keyword evidence="2 8" id="KW-0645">Protease</keyword>
<keyword evidence="7" id="KW-0456">Lyase</keyword>
<dbReference type="EC" id="3.4.-.-" evidence="8"/>
<comment type="similarity">
    <text evidence="1 8">Belongs to the SOS response-associated peptidase family.</text>
</comment>
<dbReference type="SUPFAM" id="SSF143081">
    <property type="entry name" value="BB1717-like"/>
    <property type="match status" value="1"/>
</dbReference>
<name>A0A1X0DEQ5_9MYCO</name>
<dbReference type="GO" id="GO:0003697">
    <property type="term" value="F:single-stranded DNA binding"/>
    <property type="evidence" value="ECO:0007669"/>
    <property type="project" value="InterPro"/>
</dbReference>
<keyword evidence="5" id="KW-0190">Covalent protein-DNA linkage</keyword>
<dbReference type="Pfam" id="PF02586">
    <property type="entry name" value="SRAP"/>
    <property type="match status" value="1"/>
</dbReference>
<dbReference type="OrthoDB" id="9782620at2"/>
<dbReference type="InterPro" id="IPR036590">
    <property type="entry name" value="SRAP-like"/>
</dbReference>
<keyword evidence="3" id="KW-0227">DNA damage</keyword>
<keyword evidence="10" id="KW-1185">Reference proteome</keyword>
<dbReference type="GO" id="GO:0006508">
    <property type="term" value="P:proteolysis"/>
    <property type="evidence" value="ECO:0007669"/>
    <property type="project" value="UniProtKB-KW"/>
</dbReference>
<sequence>MCGRFAVTTDPALLAARLDAIDETVPAAEDAWEPNYNVAPTSPISTLVSRHPREETDTPATRRLRTMRWGLLTPATAAAADGSPATGGPLLINARAETVTTSPAFRGAARRKRCLVPMDGWYEWRGSKGDKTPFYLYAADGQPLLMAGLWSVWHPPGEMTPPILSATIITTDAVGPLAEIHDRMPLSIGAADVDRWLDPDAPADIGLLRGHGDLDRIAIREVSTLVNNARNNGPELIAPVEPKPEQAELF</sequence>